<reference evidence="1 2" key="1">
    <citation type="submission" date="2019-07" db="EMBL/GenBank/DDBJ databases">
        <title>Tepidimonas charontis SPSP-6 draft genome.</title>
        <authorList>
            <person name="Da Costa M.S."/>
            <person name="Froufe H.J.C."/>
            <person name="Egas C."/>
            <person name="Albuquerque L."/>
        </authorList>
    </citation>
    <scope>NUCLEOTIDE SEQUENCE [LARGE SCALE GENOMIC DNA]</scope>
    <source>
        <strain evidence="1 2">SPSP-6</strain>
    </source>
</reference>
<protein>
    <submittedName>
        <fullName evidence="1">Uncharacterized protein</fullName>
    </submittedName>
</protein>
<comment type="caution">
    <text evidence="1">The sequence shown here is derived from an EMBL/GenBank/DDBJ whole genome shotgun (WGS) entry which is preliminary data.</text>
</comment>
<evidence type="ECO:0000313" key="2">
    <source>
        <dbReference type="Proteomes" id="UP000318294"/>
    </source>
</evidence>
<organism evidence="1 2">
    <name type="scientific">Tepidimonas charontis</name>
    <dbReference type="NCBI Taxonomy" id="2267262"/>
    <lineage>
        <taxon>Bacteria</taxon>
        <taxon>Pseudomonadati</taxon>
        <taxon>Pseudomonadota</taxon>
        <taxon>Betaproteobacteria</taxon>
        <taxon>Burkholderiales</taxon>
        <taxon>Tepidimonas</taxon>
    </lineage>
</organism>
<keyword evidence="2" id="KW-1185">Reference proteome</keyword>
<gene>
    <name evidence="1" type="ORF">Tchar_02072</name>
</gene>
<name>A0A554X9J1_9BURK</name>
<evidence type="ECO:0000313" key="1">
    <source>
        <dbReference type="EMBL" id="TSE32487.1"/>
    </source>
</evidence>
<dbReference type="EMBL" id="VJON01000038">
    <property type="protein sequence ID" value="TSE32487.1"/>
    <property type="molecule type" value="Genomic_DNA"/>
</dbReference>
<dbReference type="RefSeq" id="WP_268969087.1">
    <property type="nucleotide sequence ID" value="NZ_VJON01000038.1"/>
</dbReference>
<dbReference type="AlphaFoldDB" id="A0A554X9J1"/>
<proteinExistence type="predicted"/>
<sequence>MNTGQSSCYKSGQFICSLHESDRALTDSARETILEILAGYLAR</sequence>
<accession>A0A554X9J1</accession>
<dbReference type="Proteomes" id="UP000318294">
    <property type="component" value="Unassembled WGS sequence"/>
</dbReference>